<reference evidence="2 3" key="1">
    <citation type="journal article" date="2014" name="Genome Announc.">
        <title>Genome Sequence and Methylome of Soil Bacterium Gemmatirosa kalamazoonensis KBS708T, a Member of the Rarely Cultivated Gemmatimonadetes Phylum.</title>
        <authorList>
            <person name="Debruyn J.M."/>
            <person name="Radosevich M."/>
            <person name="Wommack K.E."/>
            <person name="Polson S.W."/>
            <person name="Hauser L.J."/>
            <person name="Fawaz M.N."/>
            <person name="Korlach J."/>
            <person name="Tsai Y.C."/>
        </authorList>
    </citation>
    <scope>NUCLEOTIDE SEQUENCE [LARGE SCALE GENOMIC DNA]</scope>
    <source>
        <strain evidence="2 3">KBS708</strain>
    </source>
</reference>
<dbReference type="InterPro" id="IPR029058">
    <property type="entry name" value="AB_hydrolase_fold"/>
</dbReference>
<dbReference type="InterPro" id="IPR050583">
    <property type="entry name" value="Mycobacterial_A85_antigen"/>
</dbReference>
<evidence type="ECO:0000313" key="3">
    <source>
        <dbReference type="Proteomes" id="UP000019151"/>
    </source>
</evidence>
<dbReference type="Gene3D" id="3.40.50.1820">
    <property type="entry name" value="alpha/beta hydrolase"/>
    <property type="match status" value="1"/>
</dbReference>
<dbReference type="Proteomes" id="UP000019151">
    <property type="component" value="Chromosome"/>
</dbReference>
<dbReference type="Pfam" id="PF00756">
    <property type="entry name" value="Esterase"/>
    <property type="match status" value="1"/>
</dbReference>
<sequence>MPLGSLPVGGVPGVSPFRRRARPEGIARRRRTPPGSMYVLPEVFSPQLFNTRDVYVYLPPSYGRGDFRFPVIYMQDGQNLFDPALSFSGSWRVDFAMTTAARLGFEAIVVGVANTGSARLDEYGPFLEPAIGAGGVADLYVDFLLDTLKPQIDDEFRTLPEREQTGIVGSSMGGLVSLYAFFRRPHAFGFAGALSPALWFGERRIFDWVRHTPNPPGMGRLYVDMGTREGGHTLADARRLRDVLLAKGYTEGENFRYVEEEGARHTEATWRRRFKKALPFLLSA</sequence>
<dbReference type="PANTHER" id="PTHR48098">
    <property type="entry name" value="ENTEROCHELIN ESTERASE-RELATED"/>
    <property type="match status" value="1"/>
</dbReference>
<dbReference type="InterPro" id="IPR000801">
    <property type="entry name" value="Esterase-like"/>
</dbReference>
<evidence type="ECO:0000256" key="1">
    <source>
        <dbReference type="SAM" id="MobiDB-lite"/>
    </source>
</evidence>
<dbReference type="FunCoup" id="W0RAZ5">
    <property type="interactions" value="2"/>
</dbReference>
<dbReference type="KEGG" id="gba:J421_0424"/>
<dbReference type="OrthoDB" id="9794761at2"/>
<dbReference type="HOGENOM" id="CLU_039834_1_2_0"/>
<dbReference type="STRING" id="861299.J421_0424"/>
<feature type="region of interest" description="Disordered" evidence="1">
    <location>
        <begin position="1"/>
        <end position="32"/>
    </location>
</feature>
<dbReference type="PANTHER" id="PTHR48098:SF6">
    <property type="entry name" value="FERRI-BACILLIBACTIN ESTERASE BESA"/>
    <property type="match status" value="1"/>
</dbReference>
<organism evidence="2 3">
    <name type="scientific">Gemmatirosa kalamazoonensis</name>
    <dbReference type="NCBI Taxonomy" id="861299"/>
    <lineage>
        <taxon>Bacteria</taxon>
        <taxon>Pseudomonadati</taxon>
        <taxon>Gemmatimonadota</taxon>
        <taxon>Gemmatimonadia</taxon>
        <taxon>Gemmatimonadales</taxon>
        <taxon>Gemmatimonadaceae</taxon>
        <taxon>Gemmatirosa</taxon>
    </lineage>
</organism>
<protein>
    <submittedName>
        <fullName evidence="2">Esterase</fullName>
    </submittedName>
</protein>
<dbReference type="eggNOG" id="COG2819">
    <property type="taxonomic scope" value="Bacteria"/>
</dbReference>
<dbReference type="RefSeq" id="WP_025409511.1">
    <property type="nucleotide sequence ID" value="NZ_CP007128.1"/>
</dbReference>
<dbReference type="AlphaFoldDB" id="W0RAZ5"/>
<dbReference type="EMBL" id="CP007128">
    <property type="protein sequence ID" value="AHG87961.1"/>
    <property type="molecule type" value="Genomic_DNA"/>
</dbReference>
<keyword evidence="3" id="KW-1185">Reference proteome</keyword>
<gene>
    <name evidence="2" type="ORF">J421_0424</name>
</gene>
<evidence type="ECO:0000313" key="2">
    <source>
        <dbReference type="EMBL" id="AHG87961.1"/>
    </source>
</evidence>
<dbReference type="SUPFAM" id="SSF53474">
    <property type="entry name" value="alpha/beta-Hydrolases"/>
    <property type="match status" value="1"/>
</dbReference>
<accession>W0RAZ5</accession>
<dbReference type="InParanoid" id="W0RAZ5"/>
<name>W0RAZ5_9BACT</name>
<dbReference type="PATRIC" id="fig|861299.3.peg.433"/>
<feature type="compositionally biased region" description="Low complexity" evidence="1">
    <location>
        <begin position="1"/>
        <end position="16"/>
    </location>
</feature>
<proteinExistence type="predicted"/>